<evidence type="ECO:0000313" key="3">
    <source>
        <dbReference type="Proteomes" id="UP000003082"/>
    </source>
</evidence>
<dbReference type="Proteomes" id="UP000003082">
    <property type="component" value="Unassembled WGS sequence"/>
</dbReference>
<sequence length="48" mass="5432">MGCKGNGFIRERGFASSFMTSSSFLYLLIVRLHRRLAATKRLRVQGAK</sequence>
<keyword evidence="1" id="KW-0472">Membrane</keyword>
<accession>B9CXW0</accession>
<protein>
    <submittedName>
        <fullName evidence="2">Uncharacterized protein</fullName>
    </submittedName>
</protein>
<dbReference type="AlphaFoldDB" id="B9CXW0"/>
<name>B9CXW0_CAMRE</name>
<reference evidence="2 3" key="1">
    <citation type="submission" date="2008-08" db="EMBL/GenBank/DDBJ databases">
        <authorList>
            <person name="Madupu R."/>
            <person name="Durkin A.S."/>
            <person name="Torralba M."/>
            <person name="Methe B."/>
            <person name="Sutton G.G."/>
            <person name="Strausberg R.L."/>
            <person name="Nelson K.E."/>
        </authorList>
    </citation>
    <scope>NUCLEOTIDE SEQUENCE [LARGE SCALE GENOMIC DNA]</scope>
    <source>
        <strain evidence="2 3">RM3267</strain>
    </source>
</reference>
<keyword evidence="1" id="KW-1133">Transmembrane helix</keyword>
<keyword evidence="3" id="KW-1185">Reference proteome</keyword>
<organism evidence="2 3">
    <name type="scientific">Campylobacter rectus RM3267</name>
    <dbReference type="NCBI Taxonomy" id="553218"/>
    <lineage>
        <taxon>Bacteria</taxon>
        <taxon>Pseudomonadati</taxon>
        <taxon>Campylobacterota</taxon>
        <taxon>Epsilonproteobacteria</taxon>
        <taxon>Campylobacterales</taxon>
        <taxon>Campylobacteraceae</taxon>
        <taxon>Campylobacter</taxon>
    </lineage>
</organism>
<comment type="caution">
    <text evidence="2">The sequence shown here is derived from an EMBL/GenBank/DDBJ whole genome shotgun (WGS) entry which is preliminary data.</text>
</comment>
<evidence type="ECO:0000313" key="2">
    <source>
        <dbReference type="EMBL" id="EEF15437.1"/>
    </source>
</evidence>
<keyword evidence="1" id="KW-0812">Transmembrane</keyword>
<evidence type="ECO:0000256" key="1">
    <source>
        <dbReference type="SAM" id="Phobius"/>
    </source>
</evidence>
<proteinExistence type="predicted"/>
<feature type="transmembrane region" description="Helical" evidence="1">
    <location>
        <begin position="14"/>
        <end position="33"/>
    </location>
</feature>
<gene>
    <name evidence="2" type="ORF">CAMRE0001_0151</name>
</gene>
<dbReference type="EMBL" id="ACFU01000001">
    <property type="protein sequence ID" value="EEF15437.1"/>
    <property type="molecule type" value="Genomic_DNA"/>
</dbReference>